<dbReference type="AlphaFoldDB" id="A0A7J6QQJ2"/>
<dbReference type="OMA" id="RIVHAQS"/>
<evidence type="ECO:0000313" key="3">
    <source>
        <dbReference type="Proteomes" id="UP000553632"/>
    </source>
</evidence>
<sequence length="168" mass="19389">LTENLTRSLNLSLRTQGRIVHAQSAQRNHYRGPQVVYDVTTRGARVNEGKKAVFDVTVDKLKSLARSKRGADSSRRVHEDRCRDGRRVFEDSSLRFRQEVLRDQQYLYRIDKEHGSSEEERFRLKVWHGPVARNASQKLKKDEKSKLEARRRAGEEASQGGRVDGLTT</sequence>
<dbReference type="EMBL" id="JABANO010031304">
    <property type="protein sequence ID" value="KAF4710462.1"/>
    <property type="molecule type" value="Genomic_DNA"/>
</dbReference>
<feature type="non-terminal residue" evidence="2">
    <location>
        <position position="1"/>
    </location>
</feature>
<organism evidence="2 3">
    <name type="scientific">Perkinsus olseni</name>
    <name type="common">Perkinsus atlanticus</name>
    <dbReference type="NCBI Taxonomy" id="32597"/>
    <lineage>
        <taxon>Eukaryota</taxon>
        <taxon>Sar</taxon>
        <taxon>Alveolata</taxon>
        <taxon>Perkinsozoa</taxon>
        <taxon>Perkinsea</taxon>
        <taxon>Perkinsida</taxon>
        <taxon>Perkinsidae</taxon>
        <taxon>Perkinsus</taxon>
    </lineage>
</organism>
<comment type="caution">
    <text evidence="2">The sequence shown here is derived from an EMBL/GenBank/DDBJ whole genome shotgun (WGS) entry which is preliminary data.</text>
</comment>
<keyword evidence="3" id="KW-1185">Reference proteome</keyword>
<evidence type="ECO:0000313" key="2">
    <source>
        <dbReference type="EMBL" id="KAF4710462.1"/>
    </source>
</evidence>
<feature type="non-terminal residue" evidence="2">
    <location>
        <position position="168"/>
    </location>
</feature>
<feature type="compositionally biased region" description="Basic and acidic residues" evidence="1">
    <location>
        <begin position="139"/>
        <end position="155"/>
    </location>
</feature>
<reference evidence="2 3" key="1">
    <citation type="submission" date="2020-04" db="EMBL/GenBank/DDBJ databases">
        <title>Perkinsus olseni comparative genomics.</title>
        <authorList>
            <person name="Bogema D.R."/>
        </authorList>
    </citation>
    <scope>NUCLEOTIDE SEQUENCE [LARGE SCALE GENOMIC DNA]</scope>
    <source>
        <strain evidence="2 3">ATCC PRA-207</strain>
    </source>
</reference>
<name>A0A7J6QQJ2_PEROL</name>
<evidence type="ECO:0000256" key="1">
    <source>
        <dbReference type="SAM" id="MobiDB-lite"/>
    </source>
</evidence>
<proteinExistence type="predicted"/>
<gene>
    <name evidence="2" type="ORF">FOZ63_007325</name>
</gene>
<protein>
    <submittedName>
        <fullName evidence="2">Uncharacterized protein</fullName>
    </submittedName>
</protein>
<feature type="region of interest" description="Disordered" evidence="1">
    <location>
        <begin position="133"/>
        <end position="168"/>
    </location>
</feature>
<dbReference type="Proteomes" id="UP000553632">
    <property type="component" value="Unassembled WGS sequence"/>
</dbReference>
<accession>A0A7J6QQJ2</accession>